<sequence>KLILEHGDFATTLDLQDAFHHIRVSEQLLPYFGFKFLNKTYTYRGLPFGYRNSPYHFNMTLTLALREIRGRWQKLKISNYIDDIILLHPNKNQLKLITIQVIQYLQSLTWKRQQKKCRIYPSTTFIYLGQKWNQITIEVKMPQARRKMKKSSCGVNCRKLVVYWRAQSLIEQSPLQQSLLSESASSQTKNDEVEHQVVDPVNSREINNEIEIFGSTDSGIELSPIPICGCLTIPQILDLLKSKAIFKRRWNCKLYLNRIILGNQFNWLQKVKLNKPRQLEELIPSATLTTDAAEVGWGAVFQSTNLELMDANRWTKGWHLQSSNQREMAAVLMGIRSFKPIIIEQNIECLMLQTDNQTVEDLESQGGLAQQTLLERGLLNQRVDPPLSNELPTVHTTTRSLRQSNKQKMSQILLNIAGPTRRRKARSIHGELDKSKSPPAPSDRTDSKSPQKTEEITVNSSLPPTQLVQRQILIDVSNSDKSTGLGTLRDDTIRGQINAQTPTQTPARKPYCSSNDKYANGEQLFRSLASKSGLSMQSIEQLITNSNWETWRKRRQGLSIMADYMRINDIEIDELMNDRPDVHIVNAMAWANDMGGKNRKSKIISLKTHTSTALSQFSKMTKISDSLLIRNFSRCLNLITESKARYDVIWDIEILFNYIRQSQFVTTEEKQLLAMSLLVSFSAARMTELSRMTLKDIQSPNKKSMIINTQIKKGCKIRNEQIKLNRSNCKLCPISALQNWILIRSTINTSGDAVFWNFQKGIQASSYYCSQSLTSILRKAGIQQSYNGPSIRHACMTKLRSSGASVTEVNAFTRHTLTSTVVDA</sequence>
<keyword evidence="1" id="KW-0233">DNA recombination</keyword>
<feature type="compositionally biased region" description="Basic and acidic residues" evidence="2">
    <location>
        <begin position="443"/>
        <end position="455"/>
    </location>
</feature>
<dbReference type="InterPro" id="IPR043128">
    <property type="entry name" value="Rev_trsase/Diguanyl_cyclase"/>
</dbReference>
<evidence type="ECO:0000259" key="4">
    <source>
        <dbReference type="PROSITE" id="PS51898"/>
    </source>
</evidence>
<dbReference type="InterPro" id="IPR043502">
    <property type="entry name" value="DNA/RNA_pol_sf"/>
</dbReference>
<dbReference type="PROSITE" id="PS50878">
    <property type="entry name" value="RT_POL"/>
    <property type="match status" value="1"/>
</dbReference>
<feature type="region of interest" description="Disordered" evidence="2">
    <location>
        <begin position="383"/>
        <end position="464"/>
    </location>
</feature>
<evidence type="ECO:0000313" key="5">
    <source>
        <dbReference type="EMBL" id="KAA6369382.1"/>
    </source>
</evidence>
<dbReference type="GO" id="GO:0006310">
    <property type="term" value="P:DNA recombination"/>
    <property type="evidence" value="ECO:0007669"/>
    <property type="project" value="UniProtKB-KW"/>
</dbReference>
<feature type="non-terminal residue" evidence="5">
    <location>
        <position position="1"/>
    </location>
</feature>
<dbReference type="InterPro" id="IPR013762">
    <property type="entry name" value="Integrase-like_cat_sf"/>
</dbReference>
<evidence type="ECO:0000256" key="1">
    <source>
        <dbReference type="ARBA" id="ARBA00023172"/>
    </source>
</evidence>
<accession>A0A5J4UHH6</accession>
<comment type="caution">
    <text evidence="5">The sequence shown here is derived from an EMBL/GenBank/DDBJ whole genome shotgun (WGS) entry which is preliminary data.</text>
</comment>
<name>A0A5J4UHH6_9EUKA</name>
<evidence type="ECO:0008006" key="7">
    <source>
        <dbReference type="Google" id="ProtNLM"/>
    </source>
</evidence>
<gene>
    <name evidence="5" type="ORF">EZS28_035091</name>
</gene>
<dbReference type="OrthoDB" id="6783748at2759"/>
<dbReference type="PANTHER" id="PTHR33050">
    <property type="entry name" value="REVERSE TRANSCRIPTASE DOMAIN-CONTAINING PROTEIN"/>
    <property type="match status" value="1"/>
</dbReference>
<dbReference type="Gene3D" id="1.10.443.10">
    <property type="entry name" value="Intergrase catalytic core"/>
    <property type="match status" value="1"/>
</dbReference>
<feature type="non-terminal residue" evidence="5">
    <location>
        <position position="824"/>
    </location>
</feature>
<organism evidence="5 6">
    <name type="scientific">Streblomastix strix</name>
    <dbReference type="NCBI Taxonomy" id="222440"/>
    <lineage>
        <taxon>Eukaryota</taxon>
        <taxon>Metamonada</taxon>
        <taxon>Preaxostyla</taxon>
        <taxon>Oxymonadida</taxon>
        <taxon>Streblomastigidae</taxon>
        <taxon>Streblomastix</taxon>
    </lineage>
</organism>
<dbReference type="Pfam" id="PF00589">
    <property type="entry name" value="Phage_integrase"/>
    <property type="match status" value="1"/>
</dbReference>
<feature type="domain" description="Tyr recombinase" evidence="4">
    <location>
        <begin position="641"/>
        <end position="824"/>
    </location>
</feature>
<proteinExistence type="predicted"/>
<dbReference type="PROSITE" id="PS51898">
    <property type="entry name" value="TYR_RECOMBINASE"/>
    <property type="match status" value="1"/>
</dbReference>
<reference evidence="5 6" key="1">
    <citation type="submission" date="2019-03" db="EMBL/GenBank/DDBJ databases">
        <title>Single cell metagenomics reveals metabolic interactions within the superorganism composed of flagellate Streblomastix strix and complex community of Bacteroidetes bacteria on its surface.</title>
        <authorList>
            <person name="Treitli S.C."/>
            <person name="Kolisko M."/>
            <person name="Husnik F."/>
            <person name="Keeling P."/>
            <person name="Hampl V."/>
        </authorList>
    </citation>
    <scope>NUCLEOTIDE SEQUENCE [LARGE SCALE GENOMIC DNA]</scope>
    <source>
        <strain evidence="5">ST1C</strain>
    </source>
</reference>
<dbReference type="InterPro" id="IPR002104">
    <property type="entry name" value="Integrase_catalytic"/>
</dbReference>
<dbReference type="EMBL" id="SNRW01016424">
    <property type="protein sequence ID" value="KAA6369382.1"/>
    <property type="molecule type" value="Genomic_DNA"/>
</dbReference>
<dbReference type="PANTHER" id="PTHR33050:SF7">
    <property type="entry name" value="RIBONUCLEASE H"/>
    <property type="match status" value="1"/>
</dbReference>
<dbReference type="AlphaFoldDB" id="A0A5J4UHH6"/>
<dbReference type="Proteomes" id="UP000324800">
    <property type="component" value="Unassembled WGS sequence"/>
</dbReference>
<evidence type="ECO:0000259" key="3">
    <source>
        <dbReference type="PROSITE" id="PS50878"/>
    </source>
</evidence>
<dbReference type="Pfam" id="PF00078">
    <property type="entry name" value="RVT_1"/>
    <property type="match status" value="1"/>
</dbReference>
<dbReference type="Gene3D" id="3.30.70.270">
    <property type="match status" value="1"/>
</dbReference>
<evidence type="ECO:0000313" key="6">
    <source>
        <dbReference type="Proteomes" id="UP000324800"/>
    </source>
</evidence>
<dbReference type="InterPro" id="IPR011010">
    <property type="entry name" value="DNA_brk_join_enz"/>
</dbReference>
<feature type="compositionally biased region" description="Polar residues" evidence="2">
    <location>
        <begin position="390"/>
        <end position="413"/>
    </location>
</feature>
<dbReference type="SUPFAM" id="SSF56672">
    <property type="entry name" value="DNA/RNA polymerases"/>
    <property type="match status" value="1"/>
</dbReference>
<feature type="domain" description="Reverse transcriptase" evidence="3">
    <location>
        <begin position="1"/>
        <end position="132"/>
    </location>
</feature>
<dbReference type="SUPFAM" id="SSF56349">
    <property type="entry name" value="DNA breaking-rejoining enzymes"/>
    <property type="match status" value="1"/>
</dbReference>
<dbReference type="GO" id="GO:0015074">
    <property type="term" value="P:DNA integration"/>
    <property type="evidence" value="ECO:0007669"/>
    <property type="project" value="InterPro"/>
</dbReference>
<protein>
    <recommendedName>
        <fullName evidence="7">Reverse transcriptase domain-containing protein</fullName>
    </recommendedName>
</protein>
<dbReference type="InterPro" id="IPR052055">
    <property type="entry name" value="Hepadnavirus_pol/RT"/>
</dbReference>
<evidence type="ECO:0000256" key="2">
    <source>
        <dbReference type="SAM" id="MobiDB-lite"/>
    </source>
</evidence>
<dbReference type="InterPro" id="IPR000477">
    <property type="entry name" value="RT_dom"/>
</dbReference>
<dbReference type="GO" id="GO:0003677">
    <property type="term" value="F:DNA binding"/>
    <property type="evidence" value="ECO:0007669"/>
    <property type="project" value="InterPro"/>
</dbReference>